<keyword evidence="9" id="KW-1185">Reference proteome</keyword>
<feature type="transmembrane region" description="Helical" evidence="7">
    <location>
        <begin position="302"/>
        <end position="322"/>
    </location>
</feature>
<keyword evidence="2" id="KW-0813">Transport</keyword>
<evidence type="ECO:0000313" key="8">
    <source>
        <dbReference type="EMBL" id="SCF04617.1"/>
    </source>
</evidence>
<feature type="transmembrane region" description="Helical" evidence="7">
    <location>
        <begin position="96"/>
        <end position="117"/>
    </location>
</feature>
<dbReference type="Pfam" id="PF05977">
    <property type="entry name" value="MFS_3"/>
    <property type="match status" value="1"/>
</dbReference>
<keyword evidence="6 7" id="KW-0472">Membrane</keyword>
<feature type="transmembrane region" description="Helical" evidence="7">
    <location>
        <begin position="123"/>
        <end position="147"/>
    </location>
</feature>
<feature type="transmembrane region" description="Helical" evidence="7">
    <location>
        <begin position="271"/>
        <end position="290"/>
    </location>
</feature>
<sequence length="459" mass="45517">MTIRSARICGYAGDAARMTVTSAALWRHATFRRLWLSDAVSTLGTHVTSVALPLAALTVLGAGSTGVAALTAATTLPYLLLGIPAGAIVDRLPRRAVLVAADLARALLLASVPLAWVAGWLTLAQLVAVALLAGCATVLFDVAYFAAVPAVVPARRLADANARLEATRAVGQTAGPGVAGVLVGTLGAPVALLVDVASFVVSALFLAGTPRLARQAAPGAGGMWRDAAGGIRFVLGNPVVRALTLCSGLTNLWHAGFLAMLLVYAVRQLHLPAATVGLLVAGANVGYLVGAAVAGRARIRFGVGRAITGAAALQAGAALVLVPHPLGIGAGLAVGAFASGLYNVNAVSLRQAATPPAMLSRMTATSRFVIWGAMPLGAALGGALTGLLGAPAYLALAAAGMAAAALVTRWSPVWRTRDIPALDEQPDPAATGGVDAAGAAAVAGAAGTEAAGAAVAAGR</sequence>
<protein>
    <submittedName>
        <fullName evidence="8">Predicted arabinose efflux permease, MFS family</fullName>
    </submittedName>
</protein>
<keyword evidence="3" id="KW-1003">Cell membrane</keyword>
<evidence type="ECO:0000256" key="5">
    <source>
        <dbReference type="ARBA" id="ARBA00022989"/>
    </source>
</evidence>
<dbReference type="EMBL" id="LT607411">
    <property type="protein sequence ID" value="SCF04617.1"/>
    <property type="molecule type" value="Genomic_DNA"/>
</dbReference>
<keyword evidence="5 7" id="KW-1133">Transmembrane helix</keyword>
<dbReference type="SUPFAM" id="SSF103473">
    <property type="entry name" value="MFS general substrate transporter"/>
    <property type="match status" value="1"/>
</dbReference>
<feature type="transmembrane region" description="Helical" evidence="7">
    <location>
        <begin position="328"/>
        <end position="347"/>
    </location>
</feature>
<dbReference type="InterPro" id="IPR036259">
    <property type="entry name" value="MFS_trans_sf"/>
</dbReference>
<accession>A0A1C4X8C8</accession>
<evidence type="ECO:0000256" key="6">
    <source>
        <dbReference type="ARBA" id="ARBA00023136"/>
    </source>
</evidence>
<evidence type="ECO:0000256" key="3">
    <source>
        <dbReference type="ARBA" id="ARBA00022475"/>
    </source>
</evidence>
<evidence type="ECO:0000256" key="7">
    <source>
        <dbReference type="SAM" id="Phobius"/>
    </source>
</evidence>
<dbReference type="AlphaFoldDB" id="A0A1C4X8C8"/>
<feature type="transmembrane region" description="Helical" evidence="7">
    <location>
        <begin position="35"/>
        <end position="60"/>
    </location>
</feature>
<reference evidence="9" key="1">
    <citation type="submission" date="2016-06" db="EMBL/GenBank/DDBJ databases">
        <authorList>
            <person name="Varghese N."/>
            <person name="Submissions Spin"/>
        </authorList>
    </citation>
    <scope>NUCLEOTIDE SEQUENCE [LARGE SCALE GENOMIC DNA]</scope>
    <source>
        <strain evidence="9">DSM 43909</strain>
    </source>
</reference>
<comment type="subcellular location">
    <subcellularLocation>
        <location evidence="1">Cell membrane</location>
        <topology evidence="1">Multi-pass membrane protein</topology>
    </subcellularLocation>
</comment>
<dbReference type="CDD" id="cd06173">
    <property type="entry name" value="MFS_MefA_like"/>
    <property type="match status" value="1"/>
</dbReference>
<evidence type="ECO:0000256" key="4">
    <source>
        <dbReference type="ARBA" id="ARBA00022692"/>
    </source>
</evidence>
<dbReference type="Gene3D" id="1.20.1250.20">
    <property type="entry name" value="MFS general substrate transporter like domains"/>
    <property type="match status" value="1"/>
</dbReference>
<gene>
    <name evidence="8" type="ORF">GA0074695_3091</name>
</gene>
<dbReference type="PANTHER" id="PTHR23513">
    <property type="entry name" value="INTEGRAL MEMBRANE EFFLUX PROTEIN-RELATED"/>
    <property type="match status" value="1"/>
</dbReference>
<evidence type="ECO:0000313" key="9">
    <source>
        <dbReference type="Proteomes" id="UP000198242"/>
    </source>
</evidence>
<dbReference type="GO" id="GO:0005886">
    <property type="term" value="C:plasma membrane"/>
    <property type="evidence" value="ECO:0007669"/>
    <property type="project" value="UniProtKB-SubCell"/>
</dbReference>
<proteinExistence type="predicted"/>
<dbReference type="InterPro" id="IPR010290">
    <property type="entry name" value="TM_effector"/>
</dbReference>
<name>A0A1C4X8C8_MICVI</name>
<keyword evidence="4 7" id="KW-0812">Transmembrane</keyword>
<evidence type="ECO:0000256" key="1">
    <source>
        <dbReference type="ARBA" id="ARBA00004651"/>
    </source>
</evidence>
<dbReference type="Proteomes" id="UP000198242">
    <property type="component" value="Chromosome I"/>
</dbReference>
<dbReference type="PANTHER" id="PTHR23513:SF6">
    <property type="entry name" value="MAJOR FACILITATOR SUPERFAMILY ASSOCIATED DOMAIN-CONTAINING PROTEIN"/>
    <property type="match status" value="1"/>
</dbReference>
<organism evidence="8 9">
    <name type="scientific">Micromonospora viridifaciens</name>
    <dbReference type="NCBI Taxonomy" id="1881"/>
    <lineage>
        <taxon>Bacteria</taxon>
        <taxon>Bacillati</taxon>
        <taxon>Actinomycetota</taxon>
        <taxon>Actinomycetes</taxon>
        <taxon>Micromonosporales</taxon>
        <taxon>Micromonosporaceae</taxon>
        <taxon>Micromonospora</taxon>
    </lineage>
</organism>
<feature type="transmembrane region" description="Helical" evidence="7">
    <location>
        <begin position="368"/>
        <end position="387"/>
    </location>
</feature>
<feature type="transmembrane region" description="Helical" evidence="7">
    <location>
        <begin position="393"/>
        <end position="410"/>
    </location>
</feature>
<feature type="transmembrane region" description="Helical" evidence="7">
    <location>
        <begin position="66"/>
        <end position="89"/>
    </location>
</feature>
<evidence type="ECO:0000256" key="2">
    <source>
        <dbReference type="ARBA" id="ARBA00022448"/>
    </source>
</evidence>